<dbReference type="InterPro" id="IPR036525">
    <property type="entry name" value="Tubulin/FtsZ_GTPase_sf"/>
</dbReference>
<feature type="compositionally biased region" description="Polar residues" evidence="6">
    <location>
        <begin position="322"/>
        <end position="334"/>
    </location>
</feature>
<evidence type="ECO:0000256" key="3">
    <source>
        <dbReference type="ARBA" id="ARBA00023134"/>
    </source>
</evidence>
<name>A0A059XWC0_9BACT</name>
<dbReference type="SMART" id="SM00864">
    <property type="entry name" value="Tubulin"/>
    <property type="match status" value="1"/>
</dbReference>
<keyword evidence="8" id="KW-1185">Reference proteome</keyword>
<evidence type="ECO:0000313" key="8">
    <source>
        <dbReference type="Proteomes" id="UP000027088"/>
    </source>
</evidence>
<dbReference type="GO" id="GO:0043093">
    <property type="term" value="P:FtsZ-dependent cytokinesis"/>
    <property type="evidence" value="ECO:0007669"/>
    <property type="project" value="UniProtKB-UniRule"/>
</dbReference>
<dbReference type="GO" id="GO:0003924">
    <property type="term" value="F:GTPase activity"/>
    <property type="evidence" value="ECO:0007669"/>
    <property type="project" value="UniProtKB-UniRule"/>
</dbReference>
<evidence type="ECO:0000256" key="5">
    <source>
        <dbReference type="HAMAP-Rule" id="MF_00909"/>
    </source>
</evidence>
<dbReference type="PROSITE" id="PS01134">
    <property type="entry name" value="FTSZ_1"/>
    <property type="match status" value="1"/>
</dbReference>
<comment type="subunit">
    <text evidence="5">Homodimer. Polymerizes to form a dynamic ring structure in a strictly GTP-dependent manner. Interacts directly with several other division proteins.</text>
</comment>
<evidence type="ECO:0000256" key="6">
    <source>
        <dbReference type="SAM" id="MobiDB-lite"/>
    </source>
</evidence>
<feature type="binding site" evidence="5">
    <location>
        <begin position="17"/>
        <end position="21"/>
    </location>
    <ligand>
        <name>GTP</name>
        <dbReference type="ChEBI" id="CHEBI:37565"/>
    </ligand>
</feature>
<comment type="similarity">
    <text evidence="1 5">Belongs to the FtsZ family.</text>
</comment>
<dbReference type="PANTHER" id="PTHR30314:SF3">
    <property type="entry name" value="MITOCHONDRIAL DIVISION PROTEIN FSZA"/>
    <property type="match status" value="1"/>
</dbReference>
<dbReference type="Proteomes" id="UP000027088">
    <property type="component" value="Chromosome"/>
</dbReference>
<keyword evidence="4 5" id="KW-0717">Septation</keyword>
<dbReference type="InterPro" id="IPR003008">
    <property type="entry name" value="Tubulin_FtsZ_GTPase"/>
</dbReference>
<feature type="binding site" evidence="5">
    <location>
        <position position="182"/>
    </location>
    <ligand>
        <name>GTP</name>
        <dbReference type="ChEBI" id="CHEBI:37565"/>
    </ligand>
</feature>
<sequence>MSQTENLIKIKVIGVGGAGNNIVSSLVSKELENIDLIVANTDFQVLNNCPVEKKIYLGDSTKGLGTGGDPEIGAQCAKESIDEIEKSIEGADIVVVVAGLGKGTGTGSGPVIAQTAKQKGILTLAMVATPFEQFEGSRVSAIANQGLRQLKDSVNAYMVLSNEKLVQQNIDFPFSQAFKMIDEIVAKCLSTITQIINQPTKINVDFNDFKAILQNGGKIVIGSGKAQGDNKIQSVFANATESANIIDKPQSFSHVIFHCLLDQHSAYSEIIALKNSLIEHFNMDSTIDTRLAIGNYESPDSKDDSLQFSFIATEQEIVQQMNKTEPDDTQTQSESDIDELTRNVAFNNSWTSSDLQTGEKNQNRDKIPNF</sequence>
<keyword evidence="3 5" id="KW-0342">GTP-binding</keyword>
<dbReference type="Pfam" id="PF00091">
    <property type="entry name" value="Tubulin"/>
    <property type="match status" value="1"/>
</dbReference>
<dbReference type="RefSeq" id="WP_051604563.1">
    <property type="nucleotide sequence ID" value="NZ_AP018940.1"/>
</dbReference>
<keyword evidence="5" id="KW-0131">Cell cycle</keyword>
<keyword evidence="5 7" id="KW-0132">Cell division</keyword>
<proteinExistence type="inferred from homology"/>
<dbReference type="SUPFAM" id="SSF52490">
    <property type="entry name" value="Tubulin nucleotide-binding domain-like"/>
    <property type="match status" value="1"/>
</dbReference>
<dbReference type="InterPro" id="IPR020805">
    <property type="entry name" value="Cell_div_FtsZ_CS"/>
</dbReference>
<gene>
    <name evidence="5 7" type="primary">ftsZ</name>
    <name evidence="7" type="ORF">MCFN_01955</name>
</gene>
<protein>
    <recommendedName>
        <fullName evidence="5">Cell division protein FtsZ</fullName>
    </recommendedName>
</protein>
<dbReference type="InterPro" id="IPR008280">
    <property type="entry name" value="Tub_FtsZ_C"/>
</dbReference>
<evidence type="ECO:0000256" key="1">
    <source>
        <dbReference type="ARBA" id="ARBA00009690"/>
    </source>
</evidence>
<comment type="caution">
    <text evidence="5">Lacks conserved residue(s) required for the propagation of feature annotation.</text>
</comment>
<evidence type="ECO:0000313" key="7">
    <source>
        <dbReference type="EMBL" id="AIA29532.1"/>
    </source>
</evidence>
<dbReference type="PANTHER" id="PTHR30314">
    <property type="entry name" value="CELL DIVISION PROTEIN FTSZ-RELATED"/>
    <property type="match status" value="1"/>
</dbReference>
<dbReference type="KEGG" id="mcr:MCFN_01955"/>
<dbReference type="OrthoDB" id="9813375at2"/>
<dbReference type="PRINTS" id="PR00423">
    <property type="entry name" value="CELLDVISFTSZ"/>
</dbReference>
<dbReference type="GO" id="GO:0005737">
    <property type="term" value="C:cytoplasm"/>
    <property type="evidence" value="ECO:0007669"/>
    <property type="project" value="UniProtKB-SubCell"/>
</dbReference>
<dbReference type="GO" id="GO:0000917">
    <property type="term" value="P:division septum assembly"/>
    <property type="evidence" value="ECO:0007669"/>
    <property type="project" value="UniProtKB-KW"/>
</dbReference>
<accession>A0A059XWC0</accession>
<feature type="region of interest" description="Disordered" evidence="6">
    <location>
        <begin position="322"/>
        <end position="370"/>
    </location>
</feature>
<comment type="function">
    <text evidence="5">Essential cell division protein that forms a contractile ring structure (Z ring) at the future cell division site. The regulation of the ring assembly controls the timing and the location of cell division. One of the functions of the FtsZ ring is to recruit other cell division proteins to the septum to produce a new cell wall between the dividing cells. Binds GTP and shows GTPase activity.</text>
</comment>
<dbReference type="InterPro" id="IPR000158">
    <property type="entry name" value="Cell_div_FtsZ"/>
</dbReference>
<feature type="compositionally biased region" description="Polar residues" evidence="6">
    <location>
        <begin position="344"/>
        <end position="360"/>
    </location>
</feature>
<dbReference type="GO" id="GO:0005525">
    <property type="term" value="F:GTP binding"/>
    <property type="evidence" value="ECO:0007669"/>
    <property type="project" value="UniProtKB-UniRule"/>
</dbReference>
<dbReference type="CDD" id="cd02201">
    <property type="entry name" value="FtsZ_type1"/>
    <property type="match status" value="1"/>
</dbReference>
<feature type="binding site" evidence="5">
    <location>
        <begin position="103"/>
        <end position="105"/>
    </location>
    <ligand>
        <name>GTP</name>
        <dbReference type="ChEBI" id="CHEBI:37565"/>
    </ligand>
</feature>
<dbReference type="GO" id="GO:0051258">
    <property type="term" value="P:protein polymerization"/>
    <property type="evidence" value="ECO:0007669"/>
    <property type="project" value="UniProtKB-UniRule"/>
</dbReference>
<dbReference type="EMBL" id="CP007521">
    <property type="protein sequence ID" value="AIA29532.1"/>
    <property type="molecule type" value="Genomic_DNA"/>
</dbReference>
<evidence type="ECO:0000256" key="4">
    <source>
        <dbReference type="ARBA" id="ARBA00023210"/>
    </source>
</evidence>
<reference evidence="7 8" key="1">
    <citation type="journal article" date="2014" name="Genome Announc.">
        <title>Complete Genome Sequence of the Bovine Mastitis Pathogen Mycoplasma californicum Strain ST-6T (ATCC 33461T).</title>
        <authorList>
            <person name="Calcutt M.J."/>
            <person name="Foecking M.F."/>
            <person name="Fox L.K."/>
        </authorList>
    </citation>
    <scope>NUCLEOTIDE SEQUENCE [LARGE SCALE GENOMIC DNA]</scope>
    <source>
        <strain evidence="7 8">ST-6</strain>
    </source>
</reference>
<dbReference type="Gene3D" id="3.40.50.1440">
    <property type="entry name" value="Tubulin/FtsZ, GTPase domain"/>
    <property type="match status" value="1"/>
</dbReference>
<dbReference type="HAMAP" id="MF_00909">
    <property type="entry name" value="FtsZ"/>
    <property type="match status" value="1"/>
</dbReference>
<organism evidence="7 8">
    <name type="scientific">Mycoplasmopsis californica</name>
    <dbReference type="NCBI Taxonomy" id="2113"/>
    <lineage>
        <taxon>Bacteria</taxon>
        <taxon>Bacillati</taxon>
        <taxon>Mycoplasmatota</taxon>
        <taxon>Mycoplasmoidales</taxon>
        <taxon>Metamycoplasmataceae</taxon>
        <taxon>Mycoplasmopsis</taxon>
    </lineage>
</organism>
<evidence type="ECO:0000256" key="2">
    <source>
        <dbReference type="ARBA" id="ARBA00022741"/>
    </source>
</evidence>
<feature type="compositionally biased region" description="Basic and acidic residues" evidence="6">
    <location>
        <begin position="361"/>
        <end position="370"/>
    </location>
</feature>
<comment type="subcellular location">
    <subcellularLocation>
        <location evidence="5">Cytoplasm</location>
    </subcellularLocation>
    <text evidence="5">Assembles at midcell at the inner surface of the cytoplasmic membrane.</text>
</comment>
<keyword evidence="5" id="KW-0963">Cytoplasm</keyword>
<dbReference type="AlphaFoldDB" id="A0A059XWC0"/>
<dbReference type="GO" id="GO:0032153">
    <property type="term" value="C:cell division site"/>
    <property type="evidence" value="ECO:0007669"/>
    <property type="project" value="UniProtKB-UniRule"/>
</dbReference>
<dbReference type="SUPFAM" id="SSF55307">
    <property type="entry name" value="Tubulin C-terminal domain-like"/>
    <property type="match status" value="1"/>
</dbReference>
<dbReference type="eggNOG" id="COG0206">
    <property type="taxonomic scope" value="Bacteria"/>
</dbReference>
<keyword evidence="2 5" id="KW-0547">Nucleotide-binding</keyword>
<dbReference type="InterPro" id="IPR045061">
    <property type="entry name" value="FtsZ/CetZ"/>
</dbReference>